<dbReference type="InParanoid" id="Q027V7"/>
<dbReference type="HOGENOM" id="CLU_2002404_0_0_0"/>
<organism evidence="2">
    <name type="scientific">Solibacter usitatus (strain Ellin6076)</name>
    <dbReference type="NCBI Taxonomy" id="234267"/>
    <lineage>
        <taxon>Bacteria</taxon>
        <taxon>Pseudomonadati</taxon>
        <taxon>Acidobacteriota</taxon>
        <taxon>Terriglobia</taxon>
        <taxon>Bryobacterales</taxon>
        <taxon>Solibacteraceae</taxon>
        <taxon>Candidatus Solibacter</taxon>
    </lineage>
</organism>
<name>Q027V7_SOLUE</name>
<accession>Q027V7</accession>
<reference evidence="2" key="1">
    <citation type="submission" date="2006-10" db="EMBL/GenBank/DDBJ databases">
        <title>Complete sequence of Solibacter usitatus Ellin6076.</title>
        <authorList>
            <consortium name="US DOE Joint Genome Institute"/>
            <person name="Copeland A."/>
            <person name="Lucas S."/>
            <person name="Lapidus A."/>
            <person name="Barry K."/>
            <person name="Detter J.C."/>
            <person name="Glavina del Rio T."/>
            <person name="Hammon N."/>
            <person name="Israni S."/>
            <person name="Dalin E."/>
            <person name="Tice H."/>
            <person name="Pitluck S."/>
            <person name="Thompson L.S."/>
            <person name="Brettin T."/>
            <person name="Bruce D."/>
            <person name="Han C."/>
            <person name="Tapia R."/>
            <person name="Gilna P."/>
            <person name="Schmutz J."/>
            <person name="Larimer F."/>
            <person name="Land M."/>
            <person name="Hauser L."/>
            <person name="Kyrpides N."/>
            <person name="Mikhailova N."/>
            <person name="Janssen P.H."/>
            <person name="Kuske C.R."/>
            <person name="Richardson P."/>
        </authorList>
    </citation>
    <scope>NUCLEOTIDE SEQUENCE</scope>
    <source>
        <strain evidence="2">Ellin6076</strain>
    </source>
</reference>
<sequence precursor="true">MKLMKAVLVAVFLVLAASAADLTGAWSGTFTITMPDGKTSDDTVHLVLKQSGATITGTVGPNAEQQVPITKGSITGNKVMLEVPVPDGMFKFDVALEGEHLKGDVTRTAGGESMKAKMDATRVK</sequence>
<evidence type="ECO:0000313" key="2">
    <source>
        <dbReference type="EMBL" id="ABJ82700.1"/>
    </source>
</evidence>
<proteinExistence type="predicted"/>
<feature type="signal peptide" evidence="1">
    <location>
        <begin position="1"/>
        <end position="19"/>
    </location>
</feature>
<protein>
    <submittedName>
        <fullName evidence="2">Uncharacterized protein</fullName>
    </submittedName>
</protein>
<gene>
    <name evidence="2" type="ordered locus">Acid_1710</name>
</gene>
<dbReference type="KEGG" id="sus:Acid_1710"/>
<dbReference type="STRING" id="234267.Acid_1710"/>
<dbReference type="AlphaFoldDB" id="Q027V7"/>
<feature type="chain" id="PRO_5004163175" evidence="1">
    <location>
        <begin position="20"/>
        <end position="124"/>
    </location>
</feature>
<evidence type="ECO:0000256" key="1">
    <source>
        <dbReference type="SAM" id="SignalP"/>
    </source>
</evidence>
<dbReference type="EMBL" id="CP000473">
    <property type="protein sequence ID" value="ABJ82700.1"/>
    <property type="molecule type" value="Genomic_DNA"/>
</dbReference>
<keyword evidence="1" id="KW-0732">Signal</keyword>